<proteinExistence type="predicted"/>
<protein>
    <recommendedName>
        <fullName evidence="5">MarR family transcriptional regulator</fullName>
    </recommendedName>
</protein>
<evidence type="ECO:0000313" key="2">
    <source>
        <dbReference type="EMBL" id="CUN09631.1"/>
    </source>
</evidence>
<evidence type="ECO:0000313" key="3">
    <source>
        <dbReference type="Proteomes" id="UP000049979"/>
    </source>
</evidence>
<dbReference type="InterPro" id="IPR036388">
    <property type="entry name" value="WH-like_DNA-bd_sf"/>
</dbReference>
<evidence type="ECO:0000313" key="1">
    <source>
        <dbReference type="EMBL" id="CRL41288.1"/>
    </source>
</evidence>
<dbReference type="Proteomes" id="UP000095495">
    <property type="component" value="Unassembled WGS sequence"/>
</dbReference>
<sequence length="319" mass="36941">MEYLKRVLGIEVLYENKALEHLPNFISTRYDSQKVSLSGQKAVFLYPKTELEQVETLKKHLERVKKVADRPVVLVLEQITARQKEYLLREKIAFIVDGKQIYLPFMAAYLQERCDAEKSDREEILPSAQMLLLYFIYEGAKELSTSQAAKDLDLTPTSISRASKQLEEMGTLQSRKIGVQKILFSENSPKELFYKAEKVLLNPVKRTVYVPCEEVKNELLESGYSALAEYSMLNAPGVWCYASERISQWNDCMTKDLQDSNSQVAVEMWRYDPRKLSKKKMVDELSLALSLREDADERVEEAVEEMLNDLWRKIDGNRD</sequence>
<gene>
    <name evidence="2" type="ORF">ERS852420_02682</name>
    <name evidence="1" type="ORF">M72_31251</name>
</gene>
<reference evidence="3" key="1">
    <citation type="submission" date="2015-05" db="EMBL/GenBank/DDBJ databases">
        <authorList>
            <consortium name="Pathogen Informatics"/>
        </authorList>
    </citation>
    <scope>NUCLEOTIDE SEQUENCE [LARGE SCALE GENOMIC DNA]</scope>
    <source>
        <strain evidence="2 4">2789STDY5608863</strain>
        <strain evidence="3">M72</strain>
    </source>
</reference>
<dbReference type="InterPro" id="IPR036390">
    <property type="entry name" value="WH_DNA-bd_sf"/>
</dbReference>
<name>A0A0M6WV47_9FIRM</name>
<keyword evidence="3" id="KW-1185">Reference proteome</keyword>
<dbReference type="Gene3D" id="1.10.10.10">
    <property type="entry name" value="Winged helix-like DNA-binding domain superfamily/Winged helix DNA-binding domain"/>
    <property type="match status" value="1"/>
</dbReference>
<dbReference type="EMBL" id="CVRR01000040">
    <property type="protein sequence ID" value="CRL41288.1"/>
    <property type="molecule type" value="Genomic_DNA"/>
</dbReference>
<dbReference type="SUPFAM" id="SSF46785">
    <property type="entry name" value="Winged helix' DNA-binding domain"/>
    <property type="match status" value="1"/>
</dbReference>
<dbReference type="EMBL" id="CYXV01000012">
    <property type="protein sequence ID" value="CUN09631.1"/>
    <property type="molecule type" value="Genomic_DNA"/>
</dbReference>
<dbReference type="OrthoDB" id="2004745at2"/>
<evidence type="ECO:0000313" key="4">
    <source>
        <dbReference type="Proteomes" id="UP000095495"/>
    </source>
</evidence>
<dbReference type="AlphaFoldDB" id="A0A0M6WV47"/>
<reference evidence="1" key="2">
    <citation type="submission" date="2015-05" db="EMBL/GenBank/DDBJ databases">
        <authorList>
            <person name="Wang D.B."/>
            <person name="Wang M."/>
        </authorList>
    </citation>
    <scope>NUCLEOTIDE SEQUENCE [LARGE SCALE GENOMIC DNA]</scope>
    <source>
        <strain evidence="1">M72</strain>
    </source>
</reference>
<evidence type="ECO:0008006" key="5">
    <source>
        <dbReference type="Google" id="ProtNLM"/>
    </source>
</evidence>
<dbReference type="RefSeq" id="WP_055068431.1">
    <property type="nucleotide sequence ID" value="NZ_CP173697.1"/>
</dbReference>
<organism evidence="1 3">
    <name type="scientific">Roseburia faecis</name>
    <dbReference type="NCBI Taxonomy" id="301302"/>
    <lineage>
        <taxon>Bacteria</taxon>
        <taxon>Bacillati</taxon>
        <taxon>Bacillota</taxon>
        <taxon>Clostridia</taxon>
        <taxon>Lachnospirales</taxon>
        <taxon>Lachnospiraceae</taxon>
        <taxon>Roseburia</taxon>
    </lineage>
</organism>
<dbReference type="Proteomes" id="UP000049979">
    <property type="component" value="Unassembled WGS sequence"/>
</dbReference>
<dbReference type="STRING" id="301302.ERS852420_02682"/>
<accession>A0A0M6WV47</accession>